<name>A0ABW3CY06_9FLAO</name>
<reference evidence="2" key="1">
    <citation type="journal article" date="2019" name="Int. J. Syst. Evol. Microbiol.">
        <title>The Global Catalogue of Microorganisms (GCM) 10K type strain sequencing project: providing services to taxonomists for standard genome sequencing and annotation.</title>
        <authorList>
            <consortium name="The Broad Institute Genomics Platform"/>
            <consortium name="The Broad Institute Genome Sequencing Center for Infectious Disease"/>
            <person name="Wu L."/>
            <person name="Ma J."/>
        </authorList>
    </citation>
    <scope>NUCLEOTIDE SEQUENCE [LARGE SCALE GENOMIC DNA]</scope>
    <source>
        <strain evidence="2">CCUG 62952</strain>
    </source>
</reference>
<gene>
    <name evidence="1" type="ORF">ACFQ1M_07285</name>
</gene>
<protein>
    <recommendedName>
        <fullName evidence="3">Phenolic acid decarboxylase</fullName>
    </recommendedName>
</protein>
<accession>A0ABW3CY06</accession>
<sequence length="155" mass="18335">MKYLEKYKDRAIDFYGVVNVDDWSVKTYTLTKEQQFGADDVRNKVLVQLPSWTKIADDTSLEVYKVGILMIHEAREGVWMLFNWWTGGEMLDTRLFFADYETKCIQTSEHGNALKCIWEYEILTHERQSWIDHVLSSPEHPDFHAYINDGYLTKI</sequence>
<proteinExistence type="predicted"/>
<comment type="caution">
    <text evidence="1">The sequence shown here is derived from an EMBL/GenBank/DDBJ whole genome shotgun (WGS) entry which is preliminary data.</text>
</comment>
<evidence type="ECO:0008006" key="3">
    <source>
        <dbReference type="Google" id="ProtNLM"/>
    </source>
</evidence>
<evidence type="ECO:0000313" key="2">
    <source>
        <dbReference type="Proteomes" id="UP001596978"/>
    </source>
</evidence>
<keyword evidence="2" id="KW-1185">Reference proteome</keyword>
<organism evidence="1 2">
    <name type="scientific">Sungkyunkwania multivorans</name>
    <dbReference type="NCBI Taxonomy" id="1173618"/>
    <lineage>
        <taxon>Bacteria</taxon>
        <taxon>Pseudomonadati</taxon>
        <taxon>Bacteroidota</taxon>
        <taxon>Flavobacteriia</taxon>
        <taxon>Flavobacteriales</taxon>
        <taxon>Flavobacteriaceae</taxon>
        <taxon>Sungkyunkwania</taxon>
    </lineage>
</organism>
<dbReference type="Proteomes" id="UP001596978">
    <property type="component" value="Unassembled WGS sequence"/>
</dbReference>
<dbReference type="EMBL" id="JBHTJH010000004">
    <property type="protein sequence ID" value="MFD0862005.1"/>
    <property type="molecule type" value="Genomic_DNA"/>
</dbReference>
<evidence type="ECO:0000313" key="1">
    <source>
        <dbReference type="EMBL" id="MFD0862005.1"/>
    </source>
</evidence>
<dbReference type="RefSeq" id="WP_386406090.1">
    <property type="nucleotide sequence ID" value="NZ_JBHTJH010000004.1"/>
</dbReference>